<dbReference type="PANTHER" id="PTHR42693">
    <property type="entry name" value="ARYLSULFATASE FAMILY MEMBER"/>
    <property type="match status" value="1"/>
</dbReference>
<dbReference type="SUPFAM" id="SSF53649">
    <property type="entry name" value="Alkaline phosphatase-like"/>
    <property type="match status" value="1"/>
</dbReference>
<dbReference type="GO" id="GO:0004065">
    <property type="term" value="F:arylsulfatase activity"/>
    <property type="evidence" value="ECO:0007669"/>
    <property type="project" value="TreeGrafter"/>
</dbReference>
<dbReference type="PANTHER" id="PTHR42693:SF53">
    <property type="entry name" value="ENDO-4-O-SULFATASE"/>
    <property type="match status" value="1"/>
</dbReference>
<dbReference type="AlphaFoldDB" id="A0A6C2UQX4"/>
<evidence type="ECO:0000313" key="7">
    <source>
        <dbReference type="Proteomes" id="UP000346198"/>
    </source>
</evidence>
<dbReference type="RefSeq" id="WP_136064253.1">
    <property type="nucleotide sequence ID" value="NZ_CAAHFH010000002.1"/>
</dbReference>
<comment type="similarity">
    <text evidence="1">Belongs to the sulfatase family.</text>
</comment>
<gene>
    <name evidence="6" type="primary">atsA_245</name>
    <name evidence="6" type="ORF">SCARR_04790</name>
</gene>
<feature type="region of interest" description="Disordered" evidence="3">
    <location>
        <begin position="421"/>
        <end position="441"/>
    </location>
</feature>
<accession>A0A6C2UQX4</accession>
<evidence type="ECO:0000256" key="4">
    <source>
        <dbReference type="SAM" id="SignalP"/>
    </source>
</evidence>
<feature type="chain" id="PRO_5028905575" evidence="4">
    <location>
        <begin position="19"/>
        <end position="471"/>
    </location>
</feature>
<keyword evidence="4" id="KW-0732">Signal</keyword>
<feature type="signal peptide" evidence="4">
    <location>
        <begin position="1"/>
        <end position="18"/>
    </location>
</feature>
<evidence type="ECO:0000256" key="1">
    <source>
        <dbReference type="ARBA" id="ARBA00008779"/>
    </source>
</evidence>
<proteinExistence type="inferred from homology"/>
<evidence type="ECO:0000256" key="2">
    <source>
        <dbReference type="ARBA" id="ARBA00022801"/>
    </source>
</evidence>
<feature type="domain" description="Sulfatase N-terminal" evidence="5">
    <location>
        <begin position="22"/>
        <end position="333"/>
    </location>
</feature>
<dbReference type="Pfam" id="PF00884">
    <property type="entry name" value="Sulfatase"/>
    <property type="match status" value="1"/>
</dbReference>
<dbReference type="InterPro" id="IPR000917">
    <property type="entry name" value="Sulfatase_N"/>
</dbReference>
<dbReference type="EMBL" id="CAAHFH010000002">
    <property type="protein sequence ID" value="VGO22695.1"/>
    <property type="molecule type" value="Genomic_DNA"/>
</dbReference>
<dbReference type="Proteomes" id="UP000346198">
    <property type="component" value="Unassembled WGS sequence"/>
</dbReference>
<evidence type="ECO:0000256" key="3">
    <source>
        <dbReference type="SAM" id="MobiDB-lite"/>
    </source>
</evidence>
<dbReference type="InterPro" id="IPR050738">
    <property type="entry name" value="Sulfatase"/>
</dbReference>
<dbReference type="Gene3D" id="3.30.1120.10">
    <property type="match status" value="1"/>
</dbReference>
<evidence type="ECO:0000313" key="6">
    <source>
        <dbReference type="EMBL" id="VGO22695.1"/>
    </source>
</evidence>
<organism evidence="6 7">
    <name type="scientific">Pontiella sulfatireligans</name>
    <dbReference type="NCBI Taxonomy" id="2750658"/>
    <lineage>
        <taxon>Bacteria</taxon>
        <taxon>Pseudomonadati</taxon>
        <taxon>Kiritimatiellota</taxon>
        <taxon>Kiritimatiellia</taxon>
        <taxon>Kiritimatiellales</taxon>
        <taxon>Pontiellaceae</taxon>
        <taxon>Pontiella</taxon>
    </lineage>
</organism>
<reference evidence="6 7" key="1">
    <citation type="submission" date="2019-04" db="EMBL/GenBank/DDBJ databases">
        <authorList>
            <person name="Van Vliet M D."/>
        </authorList>
    </citation>
    <scope>NUCLEOTIDE SEQUENCE [LARGE SCALE GENOMIC DNA]</scope>
    <source>
        <strain evidence="6 7">F21</strain>
    </source>
</reference>
<dbReference type="InterPro" id="IPR017850">
    <property type="entry name" value="Alkaline_phosphatase_core_sf"/>
</dbReference>
<dbReference type="CDD" id="cd16026">
    <property type="entry name" value="GALNS_like"/>
    <property type="match status" value="1"/>
</dbReference>
<dbReference type="Gene3D" id="3.40.720.10">
    <property type="entry name" value="Alkaline Phosphatase, subunit A"/>
    <property type="match status" value="1"/>
</dbReference>
<keyword evidence="2" id="KW-0378">Hydrolase</keyword>
<keyword evidence="7" id="KW-1185">Reference proteome</keyword>
<protein>
    <submittedName>
        <fullName evidence="6">Arylsulfatase</fullName>
    </submittedName>
</protein>
<evidence type="ECO:0000259" key="5">
    <source>
        <dbReference type="Pfam" id="PF00884"/>
    </source>
</evidence>
<sequence length="471" mass="51534">MKRLIFLLVFAVASVATAGDKPNIVFIFIDDMGYGDIAPFGAPLNKTPNLDRMAAEGMKLTDFYVSATACTPSRSALMTGCYADRIGMDGDVVFPGDSRGLNPSEVTIADMLKAQGYATGCFGKWHLGDMPQFMPLKQGFDEYEGIPYSNDMWPVNKGVRNAYKGWPPLPYMKQDKAVAHIPDAPSQALLCEAVTDAAVDFIKRHRSEPFFAYVPHAFVHLPRLVPKEQGERAEGDVTRAQVEAVDESVGRILTTLKELGLAKNTLVFFTSDNGPSRGCSAGPLRGAKVGPKYEGHMRVPALAWWPGKIPAGAVCSEIAASIDIFPTLAKLTGGEVPSDRIIDGMDISALLTSSGKSPHSELYYEYEGVRQGSWKLVKIKNKFFLYDLDADLGEKNNLSGQHPEKTDELRKMLEAHEKMVTSARRPPGMVENSEPILKEPGTLPTLAEYMNRADLQTAGSVTKPTQKKKIK</sequence>
<name>A0A6C2UQX4_9BACT</name>